<dbReference type="Pfam" id="PF10590">
    <property type="entry name" value="PNP_phzG_C"/>
    <property type="match status" value="1"/>
</dbReference>
<dbReference type="SUPFAM" id="SSF50475">
    <property type="entry name" value="FMN-binding split barrel"/>
    <property type="match status" value="1"/>
</dbReference>
<dbReference type="InterPro" id="IPR012349">
    <property type="entry name" value="Split_barrel_FMN-bd"/>
</dbReference>
<keyword evidence="4" id="KW-1185">Reference proteome</keyword>
<dbReference type="AlphaFoldDB" id="A0A918H1C4"/>
<name>A0A918H1C4_9ACTN</name>
<proteinExistence type="inferred from homology"/>
<protein>
    <recommendedName>
        <fullName evidence="2">Pyridoxine 5'-phosphate oxidase dimerisation C-terminal domain-containing protein</fullName>
    </recommendedName>
</protein>
<dbReference type="EMBL" id="BMQQ01000007">
    <property type="protein sequence ID" value="GGT30002.1"/>
    <property type="molecule type" value="Genomic_DNA"/>
</dbReference>
<dbReference type="Proteomes" id="UP000619486">
    <property type="component" value="Unassembled WGS sequence"/>
</dbReference>
<evidence type="ECO:0000313" key="4">
    <source>
        <dbReference type="Proteomes" id="UP000619486"/>
    </source>
</evidence>
<dbReference type="Gene3D" id="2.30.110.10">
    <property type="entry name" value="Electron Transport, Fmn-binding Protein, Chain A"/>
    <property type="match status" value="1"/>
</dbReference>
<feature type="domain" description="Pyridoxine 5'-phosphate oxidase dimerisation C-terminal" evidence="2">
    <location>
        <begin position="26"/>
        <end position="67"/>
    </location>
</feature>
<reference evidence="3" key="1">
    <citation type="journal article" date="2014" name="Int. J. Syst. Evol. Microbiol.">
        <title>Complete genome sequence of Corynebacterium casei LMG S-19264T (=DSM 44701T), isolated from a smear-ripened cheese.</title>
        <authorList>
            <consortium name="US DOE Joint Genome Institute (JGI-PGF)"/>
            <person name="Walter F."/>
            <person name="Albersmeier A."/>
            <person name="Kalinowski J."/>
            <person name="Ruckert C."/>
        </authorList>
    </citation>
    <scope>NUCLEOTIDE SEQUENCE</scope>
    <source>
        <strain evidence="3">JCM 3172</strain>
    </source>
</reference>
<sequence length="67" mass="7559">MSGRTGPLPGEESDALWAARPAGAHWLGHLPEPASVEFWQADQEDRLHRRLRYERDGSGRRAGRLQP</sequence>
<organism evidence="3 4">
    <name type="scientific">Streptomyces purpureus</name>
    <dbReference type="NCBI Taxonomy" id="1951"/>
    <lineage>
        <taxon>Bacteria</taxon>
        <taxon>Bacillati</taxon>
        <taxon>Actinomycetota</taxon>
        <taxon>Actinomycetes</taxon>
        <taxon>Kitasatosporales</taxon>
        <taxon>Streptomycetaceae</taxon>
        <taxon>Streptomyces</taxon>
    </lineage>
</organism>
<gene>
    <name evidence="3" type="ORF">GCM10014713_24450</name>
</gene>
<evidence type="ECO:0000256" key="1">
    <source>
        <dbReference type="ARBA" id="ARBA00007301"/>
    </source>
</evidence>
<comment type="similarity">
    <text evidence="1">Belongs to the pyridoxamine 5'-phosphate oxidase family.</text>
</comment>
<accession>A0A918H1C4</accession>
<evidence type="ECO:0000313" key="3">
    <source>
        <dbReference type="EMBL" id="GGT30002.1"/>
    </source>
</evidence>
<comment type="caution">
    <text evidence="3">The sequence shown here is derived from an EMBL/GenBank/DDBJ whole genome shotgun (WGS) entry which is preliminary data.</text>
</comment>
<reference evidence="3" key="2">
    <citation type="submission" date="2020-09" db="EMBL/GenBank/DDBJ databases">
        <authorList>
            <person name="Sun Q."/>
            <person name="Ohkuma M."/>
        </authorList>
    </citation>
    <scope>NUCLEOTIDE SEQUENCE</scope>
    <source>
        <strain evidence="3">JCM 3172</strain>
    </source>
</reference>
<dbReference type="RefSeq" id="WP_019884035.1">
    <property type="nucleotide sequence ID" value="NZ_BMQQ01000007.1"/>
</dbReference>
<evidence type="ECO:0000259" key="2">
    <source>
        <dbReference type="Pfam" id="PF10590"/>
    </source>
</evidence>
<dbReference type="InterPro" id="IPR019576">
    <property type="entry name" value="Pyridoxamine_oxidase_dimer_C"/>
</dbReference>